<dbReference type="InterPro" id="IPR018960">
    <property type="entry name" value="DUF1990"/>
</dbReference>
<dbReference type="PANTHER" id="PTHR34202">
    <property type="entry name" value="UPF0548 PROTEIN"/>
    <property type="match status" value="1"/>
</dbReference>
<protein>
    <submittedName>
        <fullName evidence="3">Uncharacterized protein, UPF0548 family</fullName>
    </submittedName>
</protein>
<reference evidence="3 4" key="1">
    <citation type="submission" date="2016-10" db="EMBL/GenBank/DDBJ databases">
        <authorList>
            <person name="de Groot N.N."/>
        </authorList>
    </citation>
    <scope>NUCLEOTIDE SEQUENCE [LARGE SCALE GENOMIC DNA]</scope>
    <source>
        <strain evidence="3 4">CGMCC 4.2026</strain>
    </source>
</reference>
<dbReference type="Proteomes" id="UP000181951">
    <property type="component" value="Unassembled WGS sequence"/>
</dbReference>
<dbReference type="AlphaFoldDB" id="A0A1H8SPZ2"/>
<dbReference type="STRING" id="310780.SAMN05216267_104425"/>
<accession>A0A1H8SPZ2</accession>
<dbReference type="PIRSF" id="PIRSF010260">
    <property type="entry name" value="UCP010260"/>
    <property type="match status" value="1"/>
</dbReference>
<name>A0A1H8SPZ2_9ACTN</name>
<proteinExistence type="predicted"/>
<gene>
    <name evidence="3" type="ORF">SAMN05216267_104425</name>
</gene>
<dbReference type="Pfam" id="PF09348">
    <property type="entry name" value="DUF1990"/>
    <property type="match status" value="1"/>
</dbReference>
<feature type="region of interest" description="Disordered" evidence="1">
    <location>
        <begin position="1"/>
        <end position="41"/>
    </location>
</feature>
<feature type="domain" description="DUF1990" evidence="2">
    <location>
        <begin position="27"/>
        <end position="181"/>
    </location>
</feature>
<organism evidence="3 4">
    <name type="scientific">Actinacidiphila rubida</name>
    <dbReference type="NCBI Taxonomy" id="310780"/>
    <lineage>
        <taxon>Bacteria</taxon>
        <taxon>Bacillati</taxon>
        <taxon>Actinomycetota</taxon>
        <taxon>Actinomycetes</taxon>
        <taxon>Kitasatosporales</taxon>
        <taxon>Streptomycetaceae</taxon>
        <taxon>Actinacidiphila</taxon>
    </lineage>
</organism>
<evidence type="ECO:0000313" key="3">
    <source>
        <dbReference type="EMBL" id="SEO80253.1"/>
    </source>
</evidence>
<dbReference type="PANTHER" id="PTHR34202:SF1">
    <property type="entry name" value="UPF0548 PROTEIN"/>
    <property type="match status" value="1"/>
</dbReference>
<keyword evidence="4" id="KW-1185">Reference proteome</keyword>
<dbReference type="EMBL" id="FODD01000044">
    <property type="protein sequence ID" value="SEO80253.1"/>
    <property type="molecule type" value="Genomic_DNA"/>
</dbReference>
<evidence type="ECO:0000256" key="1">
    <source>
        <dbReference type="SAM" id="MobiDB-lite"/>
    </source>
</evidence>
<sequence>MSIPCRDITHRSDSGGRGYRAGMQDLTYPQPGLTSENGPPAPPGFHTLRLSTRLPEGSFDAAADALFGWRMHRAVPLLTIAPQQPPAAPGVDVVLRLGPLAAPCRVVWAEREEHRAAFAYGTLPGHPECGEEAFVLRRDPSGGPVTFTIVAVSRPAAWYARAAGPLGRGLQRAVAVQYGRAMRRAAAAR</sequence>
<dbReference type="InterPro" id="IPR014457">
    <property type="entry name" value="UCP010260"/>
</dbReference>
<evidence type="ECO:0000259" key="2">
    <source>
        <dbReference type="Pfam" id="PF09348"/>
    </source>
</evidence>
<evidence type="ECO:0000313" key="4">
    <source>
        <dbReference type="Proteomes" id="UP000181951"/>
    </source>
</evidence>